<dbReference type="Pfam" id="PF00392">
    <property type="entry name" value="GntR"/>
    <property type="match status" value="1"/>
</dbReference>
<keyword evidence="2" id="KW-0238">DNA-binding</keyword>
<dbReference type="SUPFAM" id="SSF48008">
    <property type="entry name" value="GntR ligand-binding domain-like"/>
    <property type="match status" value="1"/>
</dbReference>
<dbReference type="GO" id="GO:0003700">
    <property type="term" value="F:DNA-binding transcription factor activity"/>
    <property type="evidence" value="ECO:0007669"/>
    <property type="project" value="InterPro"/>
</dbReference>
<dbReference type="InterPro" id="IPR008920">
    <property type="entry name" value="TF_FadR/GntR_C"/>
</dbReference>
<feature type="domain" description="HTH gntR-type" evidence="4">
    <location>
        <begin position="7"/>
        <end position="74"/>
    </location>
</feature>
<dbReference type="SUPFAM" id="SSF46785">
    <property type="entry name" value="Winged helix' DNA-binding domain"/>
    <property type="match status" value="1"/>
</dbReference>
<dbReference type="Proteomes" id="UP000570678">
    <property type="component" value="Unassembled WGS sequence"/>
</dbReference>
<dbReference type="CDD" id="cd07377">
    <property type="entry name" value="WHTH_GntR"/>
    <property type="match status" value="1"/>
</dbReference>
<dbReference type="Gene3D" id="1.20.120.530">
    <property type="entry name" value="GntR ligand-binding domain-like"/>
    <property type="match status" value="1"/>
</dbReference>
<dbReference type="Gene3D" id="1.10.10.10">
    <property type="entry name" value="Winged helix-like DNA-binding domain superfamily/Winged helix DNA-binding domain"/>
    <property type="match status" value="1"/>
</dbReference>
<proteinExistence type="predicted"/>
<evidence type="ECO:0000259" key="4">
    <source>
        <dbReference type="PROSITE" id="PS50949"/>
    </source>
</evidence>
<name>A0A846YR11_9NOCA</name>
<comment type="caution">
    <text evidence="5">The sequence shown here is derived from an EMBL/GenBank/DDBJ whole genome shotgun (WGS) entry which is preliminary data.</text>
</comment>
<dbReference type="RefSeq" id="WP_062974271.1">
    <property type="nucleotide sequence ID" value="NZ_JAAXOT010000017.1"/>
</dbReference>
<dbReference type="AlphaFoldDB" id="A0A846YR11"/>
<evidence type="ECO:0000256" key="3">
    <source>
        <dbReference type="ARBA" id="ARBA00023163"/>
    </source>
</evidence>
<keyword evidence="6" id="KW-1185">Reference proteome</keyword>
<dbReference type="SMART" id="SM00895">
    <property type="entry name" value="FCD"/>
    <property type="match status" value="1"/>
</dbReference>
<dbReference type="InterPro" id="IPR036388">
    <property type="entry name" value="WH-like_DNA-bd_sf"/>
</dbReference>
<dbReference type="GO" id="GO:0003677">
    <property type="term" value="F:DNA binding"/>
    <property type="evidence" value="ECO:0007669"/>
    <property type="project" value="UniProtKB-KW"/>
</dbReference>
<gene>
    <name evidence="5" type="ORF">HGA15_27320</name>
</gene>
<evidence type="ECO:0000256" key="2">
    <source>
        <dbReference type="ARBA" id="ARBA00023125"/>
    </source>
</evidence>
<dbReference type="InterPro" id="IPR011711">
    <property type="entry name" value="GntR_C"/>
</dbReference>
<dbReference type="EMBL" id="JAAXOT010000017">
    <property type="protein sequence ID" value="NKY59792.1"/>
    <property type="molecule type" value="Genomic_DNA"/>
</dbReference>
<keyword evidence="3" id="KW-0804">Transcription</keyword>
<reference evidence="5 6" key="1">
    <citation type="submission" date="2020-04" db="EMBL/GenBank/DDBJ databases">
        <title>MicrobeNet Type strains.</title>
        <authorList>
            <person name="Nicholson A.C."/>
        </authorList>
    </citation>
    <scope>NUCLEOTIDE SEQUENCE [LARGE SCALE GENOMIC DNA]</scope>
    <source>
        <strain evidence="5 6">JCM 3332</strain>
    </source>
</reference>
<evidence type="ECO:0000256" key="1">
    <source>
        <dbReference type="ARBA" id="ARBA00023015"/>
    </source>
</evidence>
<dbReference type="PANTHER" id="PTHR43537:SF44">
    <property type="entry name" value="GNTR FAMILY REGULATORY PROTEIN"/>
    <property type="match status" value="1"/>
</dbReference>
<dbReference type="PROSITE" id="PS50949">
    <property type="entry name" value="HTH_GNTR"/>
    <property type="match status" value="1"/>
</dbReference>
<evidence type="ECO:0000313" key="6">
    <source>
        <dbReference type="Proteomes" id="UP000570678"/>
    </source>
</evidence>
<organism evidence="5 6">
    <name type="scientific">Nocardia flavorosea</name>
    <dbReference type="NCBI Taxonomy" id="53429"/>
    <lineage>
        <taxon>Bacteria</taxon>
        <taxon>Bacillati</taxon>
        <taxon>Actinomycetota</taxon>
        <taxon>Actinomycetes</taxon>
        <taxon>Mycobacteriales</taxon>
        <taxon>Nocardiaceae</taxon>
        <taxon>Nocardia</taxon>
    </lineage>
</organism>
<dbReference type="InterPro" id="IPR036390">
    <property type="entry name" value="WH_DNA-bd_sf"/>
</dbReference>
<dbReference type="Pfam" id="PF07729">
    <property type="entry name" value="FCD"/>
    <property type="match status" value="1"/>
</dbReference>
<protein>
    <submittedName>
        <fullName evidence="5">FadR family transcriptional regulator</fullName>
    </submittedName>
</protein>
<evidence type="ECO:0000313" key="5">
    <source>
        <dbReference type="EMBL" id="NKY59792.1"/>
    </source>
</evidence>
<accession>A0A846YR11</accession>
<keyword evidence="1" id="KW-0805">Transcription regulation</keyword>
<dbReference type="SMART" id="SM00345">
    <property type="entry name" value="HTH_GNTR"/>
    <property type="match status" value="1"/>
</dbReference>
<dbReference type="PANTHER" id="PTHR43537">
    <property type="entry name" value="TRANSCRIPTIONAL REGULATOR, GNTR FAMILY"/>
    <property type="match status" value="1"/>
</dbReference>
<sequence length="239" mass="25489">MTGYAGRGVHGTTVELLGSRIVDGTMAPGEVLDLREIGSRMDLSLTALREAIKVLAAKGLVDSRQRRGTFVRERAEWNVLDSDVIRWRHSAGDASAMLDELAEVRAIIEPSAAGLAALRRTDEDLADFEQALADMAAAATGTAEQAAAADLAWHGLLLRSAHNEMLASMNVLVEPALRVRDSLVHNHTTDDPVPSHRAVVDAIRAGDPTAAVASTRALLDKSADDLSRVLNLLDSKESG</sequence>
<dbReference type="InterPro" id="IPR000524">
    <property type="entry name" value="Tscrpt_reg_HTH_GntR"/>
</dbReference>